<keyword evidence="4" id="KW-1185">Reference proteome</keyword>
<keyword evidence="1" id="KW-0812">Transmembrane</keyword>
<dbReference type="InterPro" id="IPR011041">
    <property type="entry name" value="Quinoprot_gluc/sorb_DH_b-prop"/>
</dbReference>
<dbReference type="PANTHER" id="PTHR19328:SF55">
    <property type="entry name" value="BLR6566 PROTEIN"/>
    <property type="match status" value="1"/>
</dbReference>
<dbReference type="Pfam" id="PF22807">
    <property type="entry name" value="TrAA12"/>
    <property type="match status" value="2"/>
</dbReference>
<feature type="transmembrane region" description="Helical" evidence="1">
    <location>
        <begin position="12"/>
        <end position="32"/>
    </location>
</feature>
<name>A0A918PEV3_9SPHN</name>
<dbReference type="InterPro" id="IPR011042">
    <property type="entry name" value="6-blade_b-propeller_TolB-like"/>
</dbReference>
<comment type="caution">
    <text evidence="3">The sequence shown here is derived from an EMBL/GenBank/DDBJ whole genome shotgun (WGS) entry which is preliminary data.</text>
</comment>
<protein>
    <submittedName>
        <fullName evidence="3">Sorbosone dehydrogenase</fullName>
    </submittedName>
</protein>
<gene>
    <name evidence="3" type="ORF">GCM10011614_19820</name>
</gene>
<evidence type="ECO:0000256" key="1">
    <source>
        <dbReference type="SAM" id="Phobius"/>
    </source>
</evidence>
<accession>A0A918PEV3</accession>
<keyword evidence="1" id="KW-0472">Membrane</keyword>
<dbReference type="SUPFAM" id="SSF50952">
    <property type="entry name" value="Soluble quinoprotein glucose dehydrogenase"/>
    <property type="match status" value="1"/>
</dbReference>
<dbReference type="Gene3D" id="2.120.10.30">
    <property type="entry name" value="TolB, C-terminal domain"/>
    <property type="match status" value="1"/>
</dbReference>
<feature type="domain" description="Pyrroloquinoline quinone-dependent pyranose dehydrogenase beta-propeller" evidence="2">
    <location>
        <begin position="342"/>
        <end position="452"/>
    </location>
</feature>
<dbReference type="AlphaFoldDB" id="A0A918PEV3"/>
<keyword evidence="1" id="KW-1133">Transmembrane helix</keyword>
<dbReference type="EMBL" id="BMZA01000006">
    <property type="protein sequence ID" value="GGZ05016.1"/>
    <property type="molecule type" value="Genomic_DNA"/>
</dbReference>
<sequence>MRAYLPFMRSFFIKLAIGIAVLIVAVAGYVAYSQYAATSKLPLSDTEGRDPKLGKADPQTIPGVRLVETQGWADGEAPIAAKGLAVSRFAEKLDHPRTMLTLPNGDVLVAETNAPAKSAMDGFTGMVAGWMMKKVGAGVPSPNKIVLLRDEDGDGRAEKRFDFRTDDMDSPSGMAFGDGRIYIANHDAVLAWNFEPGPTKLTGKPRRIMNLPEAGQHWMRNLLLSDDGKHLYVAVGSATNIADGGMEAEAGRAAIWEIDTDTGRRRQFAAGMRNPNGLGWSPWTGEMWATVQERDMLGPDLVPDYFTNVPVGAQYGWPWVYWKNVFDDRVRWDMQTYMIEYTRKPEYAMGAHAGVLGMVFPAAGNRMGAAFANGAFIARHGSWNRNPAVGYDVVFVGFDAHGNPLDAKPVPVLTGFLTADGKNTHGRPTWLAWDKTGGLLVSDDTAGIIWRVAAPDAKPAAAIRPVVTAHLKPLKEIKTPEERAMIGGFKPEDDRLLPQ</sequence>
<organism evidence="3 4">
    <name type="scientific">Novosphingobium colocasiae</name>
    <dbReference type="NCBI Taxonomy" id="1256513"/>
    <lineage>
        <taxon>Bacteria</taxon>
        <taxon>Pseudomonadati</taxon>
        <taxon>Pseudomonadota</taxon>
        <taxon>Alphaproteobacteria</taxon>
        <taxon>Sphingomonadales</taxon>
        <taxon>Sphingomonadaceae</taxon>
        <taxon>Novosphingobium</taxon>
    </lineage>
</organism>
<evidence type="ECO:0000313" key="4">
    <source>
        <dbReference type="Proteomes" id="UP000648075"/>
    </source>
</evidence>
<proteinExistence type="predicted"/>
<evidence type="ECO:0000313" key="3">
    <source>
        <dbReference type="EMBL" id="GGZ05016.1"/>
    </source>
</evidence>
<dbReference type="InterPro" id="IPR054539">
    <property type="entry name" value="Beta-prop_PDH"/>
</dbReference>
<dbReference type="Proteomes" id="UP000648075">
    <property type="component" value="Unassembled WGS sequence"/>
</dbReference>
<evidence type="ECO:0000259" key="2">
    <source>
        <dbReference type="Pfam" id="PF22807"/>
    </source>
</evidence>
<dbReference type="PANTHER" id="PTHR19328">
    <property type="entry name" value="HEDGEHOG-INTERACTING PROTEIN"/>
    <property type="match status" value="1"/>
</dbReference>
<reference evidence="3" key="1">
    <citation type="journal article" date="2014" name="Int. J. Syst. Evol. Microbiol.">
        <title>Complete genome sequence of Corynebacterium casei LMG S-19264T (=DSM 44701T), isolated from a smear-ripened cheese.</title>
        <authorList>
            <consortium name="US DOE Joint Genome Institute (JGI-PGF)"/>
            <person name="Walter F."/>
            <person name="Albersmeier A."/>
            <person name="Kalinowski J."/>
            <person name="Ruckert C."/>
        </authorList>
    </citation>
    <scope>NUCLEOTIDE SEQUENCE</scope>
    <source>
        <strain evidence="3">KCTC 32255</strain>
    </source>
</reference>
<reference evidence="3" key="2">
    <citation type="submission" date="2020-09" db="EMBL/GenBank/DDBJ databases">
        <authorList>
            <person name="Sun Q."/>
            <person name="Kim S."/>
        </authorList>
    </citation>
    <scope>NUCLEOTIDE SEQUENCE</scope>
    <source>
        <strain evidence="3">KCTC 32255</strain>
    </source>
</reference>
<feature type="domain" description="Pyrroloquinoline quinone-dependent pyranose dehydrogenase beta-propeller" evidence="2">
    <location>
        <begin position="169"/>
        <end position="296"/>
    </location>
</feature>